<evidence type="ECO:0008006" key="3">
    <source>
        <dbReference type="Google" id="ProtNLM"/>
    </source>
</evidence>
<sequence length="218" mass="23667">MSRRAGFVVLLASILLISACDSSINRMRVSRLGPFPEARMPEVKPVALSTYVEVDESGALSSDSMTRLNRLLQQQGRLHHQTLMLRPITAQGEAIAPRLAARLMRGGVPTDQIKLLPRADQHQGLTGDLGILSSALVVQVPDCRIAQTDTWMVKPYASVGPLGCANRANLARMVADPEDLLHGKPLAGGDGRAAANSVDRYYEDDVRKLLDIDFNGDD</sequence>
<organism evidence="1 2">
    <name type="scientific">Terasakiispira papahanaumokuakeensis</name>
    <dbReference type="NCBI Taxonomy" id="197479"/>
    <lineage>
        <taxon>Bacteria</taxon>
        <taxon>Pseudomonadati</taxon>
        <taxon>Pseudomonadota</taxon>
        <taxon>Gammaproteobacteria</taxon>
        <taxon>Oceanospirillales</taxon>
        <taxon>Terasakiispira</taxon>
    </lineage>
</organism>
<keyword evidence="2" id="KW-1185">Reference proteome</keyword>
<dbReference type="Proteomes" id="UP000094291">
    <property type="component" value="Unassembled WGS sequence"/>
</dbReference>
<dbReference type="Pfam" id="PF09476">
    <property type="entry name" value="Pilus_CpaD"/>
    <property type="match status" value="1"/>
</dbReference>
<proteinExistence type="predicted"/>
<protein>
    <recommendedName>
        <fullName evidence="3">Pilus assembly protein CpaD</fullName>
    </recommendedName>
</protein>
<name>A0A1E2VDK1_9GAMM</name>
<dbReference type="NCBIfam" id="TIGR02522">
    <property type="entry name" value="pilus_cpaD"/>
    <property type="match status" value="1"/>
</dbReference>
<reference evidence="1 2" key="1">
    <citation type="submission" date="2016-08" db="EMBL/GenBank/DDBJ databases">
        <authorList>
            <person name="Seilhamer J.J."/>
        </authorList>
    </citation>
    <scope>NUCLEOTIDE SEQUENCE [LARGE SCALE GENOMIC DNA]</scope>
    <source>
        <strain evidence="1 2">PH27A</strain>
    </source>
</reference>
<gene>
    <name evidence="1" type="ORF">BFW38_00520</name>
</gene>
<evidence type="ECO:0000313" key="2">
    <source>
        <dbReference type="Proteomes" id="UP000094291"/>
    </source>
</evidence>
<evidence type="ECO:0000313" key="1">
    <source>
        <dbReference type="EMBL" id="ODC05079.1"/>
    </source>
</evidence>
<dbReference type="AlphaFoldDB" id="A0A1E2VDK1"/>
<dbReference type="InterPro" id="IPR013361">
    <property type="entry name" value="Pilus_CpaD"/>
</dbReference>
<dbReference type="PROSITE" id="PS51257">
    <property type="entry name" value="PROKAR_LIPOPROTEIN"/>
    <property type="match status" value="1"/>
</dbReference>
<comment type="caution">
    <text evidence="1">The sequence shown here is derived from an EMBL/GenBank/DDBJ whole genome shotgun (WGS) entry which is preliminary data.</text>
</comment>
<dbReference type="InterPro" id="IPR019027">
    <property type="entry name" value="Pilus_biogenesis_CpaD-related"/>
</dbReference>
<dbReference type="STRING" id="197479.BFW38_00520"/>
<dbReference type="EMBL" id="MDTQ01000001">
    <property type="protein sequence ID" value="ODC05079.1"/>
    <property type="molecule type" value="Genomic_DNA"/>
</dbReference>
<accession>A0A1E2VDK1</accession>